<evidence type="ECO:0000256" key="10">
    <source>
        <dbReference type="ARBA" id="ARBA00023098"/>
    </source>
</evidence>
<dbReference type="GO" id="GO:0016042">
    <property type="term" value="P:lipid catabolic process"/>
    <property type="evidence" value="ECO:0007669"/>
    <property type="project" value="UniProtKB-KW"/>
</dbReference>
<keyword evidence="11" id="KW-0472">Membrane</keyword>
<evidence type="ECO:0000256" key="5">
    <source>
        <dbReference type="ARBA" id="ARBA00022475"/>
    </source>
</evidence>
<keyword evidence="17" id="KW-1185">Reference proteome</keyword>
<keyword evidence="12" id="KW-0143">Chaperone</keyword>
<dbReference type="RefSeq" id="WP_261626653.1">
    <property type="nucleotide sequence ID" value="NZ_CAMAPC010000011.1"/>
</dbReference>
<keyword evidence="6" id="KW-0997">Cell inner membrane</keyword>
<evidence type="ECO:0000256" key="9">
    <source>
        <dbReference type="ARBA" id="ARBA00022989"/>
    </source>
</evidence>
<keyword evidence="8" id="KW-0442">Lipid degradation</keyword>
<dbReference type="AlphaFoldDB" id="A0A9W4R0E4"/>
<evidence type="ECO:0000256" key="2">
    <source>
        <dbReference type="ARBA" id="ARBA00004383"/>
    </source>
</evidence>
<keyword evidence="5" id="KW-1003">Cell membrane</keyword>
<keyword evidence="10" id="KW-0443">Lipid metabolism</keyword>
<evidence type="ECO:0000256" key="1">
    <source>
        <dbReference type="ARBA" id="ARBA00003280"/>
    </source>
</evidence>
<evidence type="ECO:0000256" key="8">
    <source>
        <dbReference type="ARBA" id="ARBA00022963"/>
    </source>
</evidence>
<evidence type="ECO:0000256" key="12">
    <source>
        <dbReference type="ARBA" id="ARBA00023186"/>
    </source>
</evidence>
<comment type="similarity">
    <text evidence="3">Belongs to the lipase chaperone family.</text>
</comment>
<evidence type="ECO:0000256" key="6">
    <source>
        <dbReference type="ARBA" id="ARBA00022519"/>
    </source>
</evidence>
<evidence type="ECO:0000256" key="11">
    <source>
        <dbReference type="ARBA" id="ARBA00023136"/>
    </source>
</evidence>
<name>A0A9W4R0E4_9GAMM</name>
<comment type="subcellular location">
    <subcellularLocation>
        <location evidence="2">Cell inner membrane</location>
        <topology evidence="2">Single-pass membrane protein</topology>
        <orientation evidence="2">Periplasmic side</orientation>
    </subcellularLocation>
</comment>
<evidence type="ECO:0000256" key="7">
    <source>
        <dbReference type="ARBA" id="ARBA00022692"/>
    </source>
</evidence>
<evidence type="ECO:0000313" key="17">
    <source>
        <dbReference type="Proteomes" id="UP001152467"/>
    </source>
</evidence>
<dbReference type="GO" id="GO:0005886">
    <property type="term" value="C:plasma membrane"/>
    <property type="evidence" value="ECO:0007669"/>
    <property type="project" value="UniProtKB-SubCell"/>
</dbReference>
<comment type="caution">
    <text evidence="16">The sequence shown here is derived from an EMBL/GenBank/DDBJ whole genome shotgun (WGS) entry which is preliminary data.</text>
</comment>
<evidence type="ECO:0000313" key="16">
    <source>
        <dbReference type="EMBL" id="CAH9061518.1"/>
    </source>
</evidence>
<accession>A0A9W4R0E4</accession>
<dbReference type="GO" id="GO:0006457">
    <property type="term" value="P:protein folding"/>
    <property type="evidence" value="ECO:0007669"/>
    <property type="project" value="InterPro"/>
</dbReference>
<evidence type="ECO:0000256" key="14">
    <source>
        <dbReference type="ARBA" id="ARBA00031542"/>
    </source>
</evidence>
<gene>
    <name evidence="16" type="primary">lifO</name>
    <name evidence="16" type="ORF">PSECIP111854_02827</name>
</gene>
<comment type="function">
    <text evidence="1">May be involved in the folding of the extracellular lipase during its passage through the periplasm.</text>
</comment>
<organism evidence="16 17">
    <name type="scientific">Pseudoalteromonas holothuriae</name>
    <dbReference type="NCBI Taxonomy" id="2963714"/>
    <lineage>
        <taxon>Bacteria</taxon>
        <taxon>Pseudomonadati</taxon>
        <taxon>Pseudomonadota</taxon>
        <taxon>Gammaproteobacteria</taxon>
        <taxon>Alteromonadales</taxon>
        <taxon>Pseudoalteromonadaceae</taxon>
        <taxon>Pseudoalteromonas</taxon>
    </lineage>
</organism>
<evidence type="ECO:0000256" key="3">
    <source>
        <dbReference type="ARBA" id="ARBA00010358"/>
    </source>
</evidence>
<dbReference type="SUPFAM" id="SSF158855">
    <property type="entry name" value="Lipase chaperone-like"/>
    <property type="match status" value="1"/>
</dbReference>
<dbReference type="EMBL" id="CAMAPC010000011">
    <property type="protein sequence ID" value="CAH9061518.1"/>
    <property type="molecule type" value="Genomic_DNA"/>
</dbReference>
<keyword evidence="9" id="KW-1133">Transmembrane helix</keyword>
<sequence>MKNWGLAFVILSLCIFVFYGQYYQGKNKQEQALAQSNAEPYSNVLYEHETPKISEIKVKPWLTIERCSPVVLDDKLVIDDWLLALQNQDKQSHWHEYLAQLDTCLHHYVQSYMDYKRALQEVDDNLNIFERNTLLKALQLEYFSPQTIALWFEEENQWNEQALQRWRILADRRLSEQQQQQLIEQHISQLPEQERQLIQSSSRLHQLAENWQQQDFNQLSSQYGEAAAQRIIELQKKTRQWQSKLTKFKKLRAKIAAKALTSAHKVSAIEKLKQSLFDVNEQKRLSIALTELENSH</sequence>
<evidence type="ECO:0000256" key="13">
    <source>
        <dbReference type="ARBA" id="ARBA00030948"/>
    </source>
</evidence>
<evidence type="ECO:0000256" key="4">
    <source>
        <dbReference type="ARBA" id="ARBA00019692"/>
    </source>
</evidence>
<protein>
    <recommendedName>
        <fullName evidence="4">Lipase chaperone</fullName>
    </recommendedName>
    <alternativeName>
        <fullName evidence="15">Lipase foldase</fullName>
    </alternativeName>
    <alternativeName>
        <fullName evidence="13">Lipase helper protein</fullName>
    </alternativeName>
    <alternativeName>
        <fullName evidence="14">Lipase modulator</fullName>
    </alternativeName>
</protein>
<dbReference type="GO" id="GO:0051082">
    <property type="term" value="F:unfolded protein binding"/>
    <property type="evidence" value="ECO:0007669"/>
    <property type="project" value="InterPro"/>
</dbReference>
<dbReference type="Proteomes" id="UP001152467">
    <property type="component" value="Unassembled WGS sequence"/>
</dbReference>
<dbReference type="Pfam" id="PF03280">
    <property type="entry name" value="Lipase_chap"/>
    <property type="match status" value="1"/>
</dbReference>
<evidence type="ECO:0000256" key="15">
    <source>
        <dbReference type="ARBA" id="ARBA00033028"/>
    </source>
</evidence>
<proteinExistence type="inferred from homology"/>
<keyword evidence="7" id="KW-0812">Transmembrane</keyword>
<reference evidence="16" key="1">
    <citation type="submission" date="2022-07" db="EMBL/GenBank/DDBJ databases">
        <authorList>
            <person name="Criscuolo A."/>
        </authorList>
    </citation>
    <scope>NUCLEOTIDE SEQUENCE</scope>
    <source>
        <strain evidence="16">CIP111854</strain>
    </source>
</reference>
<dbReference type="InterPro" id="IPR004961">
    <property type="entry name" value="Lipase_chaperone"/>
</dbReference>